<keyword evidence="1" id="KW-0433">Leucine-rich repeat</keyword>
<sequence>MPYSNLQTLWKGTKNLKMLKRINLRHSQNLLEVDELSEAQNIEQIDLCGCKSLQRFPDIHQLQKLRVVDLSGCTNIQSLPEFPSNVELKLELKKFRPGVVGKPLRLLRLRPGGNSLIDTHT</sequence>
<evidence type="ECO:0008006" key="5">
    <source>
        <dbReference type="Google" id="ProtNLM"/>
    </source>
</evidence>
<keyword evidence="2" id="KW-0677">Repeat</keyword>
<evidence type="ECO:0000256" key="1">
    <source>
        <dbReference type="ARBA" id="ARBA00022614"/>
    </source>
</evidence>
<dbReference type="PANTHER" id="PTHR11017:SF518">
    <property type="entry name" value="DISEASE RESISTANCE PROTEIN (TIR-NBS-LRR CLASS)-RELATED"/>
    <property type="match status" value="1"/>
</dbReference>
<feature type="non-terminal residue" evidence="3">
    <location>
        <position position="1"/>
    </location>
</feature>
<dbReference type="Pfam" id="PF07725">
    <property type="entry name" value="LRR_3"/>
    <property type="match status" value="1"/>
</dbReference>
<reference evidence="3 4" key="1">
    <citation type="submission" date="2020-12" db="EMBL/GenBank/DDBJ databases">
        <title>Concerted genomic and epigenomic changes stabilize Arabidopsis allopolyploids.</title>
        <authorList>
            <person name="Chen Z."/>
        </authorList>
    </citation>
    <scope>NUCLEOTIDE SEQUENCE [LARGE SCALE GENOMIC DNA]</scope>
    <source>
        <strain evidence="3">As9502</strain>
        <tissue evidence="3">Leaf</tissue>
    </source>
</reference>
<dbReference type="InterPro" id="IPR011713">
    <property type="entry name" value="Leu-rich_rpt_3"/>
</dbReference>
<accession>A0A8T1XP78</accession>
<evidence type="ECO:0000313" key="3">
    <source>
        <dbReference type="EMBL" id="KAG7536360.1"/>
    </source>
</evidence>
<proteinExistence type="predicted"/>
<dbReference type="EMBL" id="JAEFBJ010000013">
    <property type="protein sequence ID" value="KAG7536360.1"/>
    <property type="molecule type" value="Genomic_DNA"/>
</dbReference>
<dbReference type="OrthoDB" id="1112582at2759"/>
<evidence type="ECO:0000256" key="2">
    <source>
        <dbReference type="ARBA" id="ARBA00022737"/>
    </source>
</evidence>
<protein>
    <recommendedName>
        <fullName evidence="5">Disease resistance protein</fullName>
    </recommendedName>
</protein>
<dbReference type="AlphaFoldDB" id="A0A8T1XP78"/>
<organism evidence="3 4">
    <name type="scientific">Arabidopsis suecica</name>
    <name type="common">Swedish thale-cress</name>
    <name type="synonym">Cardaminopsis suecica</name>
    <dbReference type="NCBI Taxonomy" id="45249"/>
    <lineage>
        <taxon>Eukaryota</taxon>
        <taxon>Viridiplantae</taxon>
        <taxon>Streptophyta</taxon>
        <taxon>Embryophyta</taxon>
        <taxon>Tracheophyta</taxon>
        <taxon>Spermatophyta</taxon>
        <taxon>Magnoliopsida</taxon>
        <taxon>eudicotyledons</taxon>
        <taxon>Gunneridae</taxon>
        <taxon>Pentapetalae</taxon>
        <taxon>rosids</taxon>
        <taxon>malvids</taxon>
        <taxon>Brassicales</taxon>
        <taxon>Brassicaceae</taxon>
        <taxon>Camelineae</taxon>
        <taxon>Arabidopsis</taxon>
    </lineage>
</organism>
<keyword evidence="4" id="KW-1185">Reference proteome</keyword>
<dbReference type="PANTHER" id="PTHR11017">
    <property type="entry name" value="LEUCINE-RICH REPEAT-CONTAINING PROTEIN"/>
    <property type="match status" value="1"/>
</dbReference>
<dbReference type="Proteomes" id="UP000694251">
    <property type="component" value="Chromosome 13"/>
</dbReference>
<evidence type="ECO:0000313" key="4">
    <source>
        <dbReference type="Proteomes" id="UP000694251"/>
    </source>
</evidence>
<gene>
    <name evidence="3" type="ORF">ISN44_As13g003160</name>
</gene>
<dbReference type="InterPro" id="IPR044974">
    <property type="entry name" value="Disease_R_plants"/>
</dbReference>
<dbReference type="GO" id="GO:0006952">
    <property type="term" value="P:defense response"/>
    <property type="evidence" value="ECO:0007669"/>
    <property type="project" value="InterPro"/>
</dbReference>
<comment type="caution">
    <text evidence="3">The sequence shown here is derived from an EMBL/GenBank/DDBJ whole genome shotgun (WGS) entry which is preliminary data.</text>
</comment>
<name>A0A8T1XP78_ARASU</name>